<dbReference type="EC" id="2.7.13.3" evidence="3"/>
<dbReference type="InterPro" id="IPR003018">
    <property type="entry name" value="GAF"/>
</dbReference>
<dbReference type="GO" id="GO:0016020">
    <property type="term" value="C:membrane"/>
    <property type="evidence" value="ECO:0007669"/>
    <property type="project" value="UniProtKB-SubCell"/>
</dbReference>
<dbReference type="SUPFAM" id="SSF55874">
    <property type="entry name" value="ATPase domain of HSP90 chaperone/DNA topoisomerase II/histidine kinase"/>
    <property type="match status" value="1"/>
</dbReference>
<dbReference type="Gene3D" id="3.30.565.10">
    <property type="entry name" value="Histidine kinase-like ATPase, C-terminal domain"/>
    <property type="match status" value="1"/>
</dbReference>
<keyword evidence="7" id="KW-0175">Coiled coil</keyword>
<dbReference type="InterPro" id="IPR036890">
    <property type="entry name" value="HATPase_C_sf"/>
</dbReference>
<dbReference type="CDD" id="cd00082">
    <property type="entry name" value="HisKA"/>
    <property type="match status" value="1"/>
</dbReference>
<dbReference type="InterPro" id="IPR029016">
    <property type="entry name" value="GAF-like_dom_sf"/>
</dbReference>
<evidence type="ECO:0000256" key="8">
    <source>
        <dbReference type="SAM" id="Phobius"/>
    </source>
</evidence>
<dbReference type="Gene3D" id="3.30.450.40">
    <property type="match status" value="1"/>
</dbReference>
<organism evidence="11 12">
    <name type="scientific">SAR324 cluster bacterium</name>
    <dbReference type="NCBI Taxonomy" id="2024889"/>
    <lineage>
        <taxon>Bacteria</taxon>
        <taxon>Deltaproteobacteria</taxon>
        <taxon>SAR324 cluster</taxon>
    </lineage>
</organism>
<sequence length="771" mass="87345">MIIQPEQQISSHPDQFKPRVSMKYKLGGALILAILLSTIFLVVGTIFVNYSQFKQENQRQLLRATQGFLHQWEKWVEPGRLFHSFRIQKGEISLLIVDPVSAVKNEIPLPINLPEISKDFDVDFTIYELEGRKVTGFLNLPLLSNKTKGQGNILYGELQDTENNHYDFALIPLKQGEQKIAFLVASINQDRTFKRIHETVTLLLWISVGMLCFIVTSSLIFVDQFMRPINRLTSFAQQIKAGNFDQEIHIQGNDELSILAQSFMQMRNAIRQQFTIREQEIHERKEAEKQLALLNYELEERVKERTEALNQANSHLQQEMIDGEQSLDLMEKINALKEEFLKPAQLRERLQQITEGAQRVFQASYVQIWLLQAQDQCVAHDVCKNMSPQSTTPQNLKCLFLAASATQEGIDALTLPPGIPLSHKTTKQLLNSTKTKFLDYDLDLFPFLSPPGFPEEDNLKAFSVYRILSPEQETVGLLSLFRKQSFSVYEDVQLESLTSTVSNLIQRSKVEEKLKETQLHLLRAEKLSALGKLVAGVAHEINTPIGVAVTAASFLEETSIFLSEAFEKGTLTKGAMEEFLKGSLSATTSLLFNLERASELIVNFKQVAVDQSHENKRSFNFRNYLDGIIVSLSPDLNKTKHKVTLLCPTDLIFESYPGVFSQIIANFVMNSLLHAFESIEQGAITIEVTQKPGELQLIYRDNGKGMEDINVQKVFDPFHTTKRNRGGTGLGMHIVFTLVTQKLNGRITCSSKLGQGTEFLITLPWQSSIET</sequence>
<dbReference type="SUPFAM" id="SSF158472">
    <property type="entry name" value="HAMP domain-like"/>
    <property type="match status" value="1"/>
</dbReference>
<keyword evidence="5" id="KW-0808">Transferase</keyword>
<feature type="transmembrane region" description="Helical" evidence="8">
    <location>
        <begin position="26"/>
        <end position="50"/>
    </location>
</feature>
<dbReference type="PROSITE" id="PS50109">
    <property type="entry name" value="HIS_KIN"/>
    <property type="match status" value="1"/>
</dbReference>
<reference evidence="12" key="1">
    <citation type="submission" date="2017-08" db="EMBL/GenBank/DDBJ databases">
        <title>A dynamic microbial community with high functional redundancy inhabits the cold, oxic subseafloor aquifer.</title>
        <authorList>
            <person name="Tully B.J."/>
            <person name="Wheat C.G."/>
            <person name="Glazer B.T."/>
            <person name="Huber J.A."/>
        </authorList>
    </citation>
    <scope>NUCLEOTIDE SEQUENCE [LARGE SCALE GENOMIC DNA]</scope>
</reference>
<dbReference type="InterPro" id="IPR003661">
    <property type="entry name" value="HisK_dim/P_dom"/>
</dbReference>
<evidence type="ECO:0000256" key="6">
    <source>
        <dbReference type="ARBA" id="ARBA00022777"/>
    </source>
</evidence>
<evidence type="ECO:0000313" key="11">
    <source>
        <dbReference type="EMBL" id="PCI23873.1"/>
    </source>
</evidence>
<keyword evidence="4" id="KW-0597">Phosphoprotein</keyword>
<evidence type="ECO:0000259" key="9">
    <source>
        <dbReference type="PROSITE" id="PS50109"/>
    </source>
</evidence>
<comment type="subcellular location">
    <subcellularLocation>
        <location evidence="2">Membrane</location>
    </subcellularLocation>
</comment>
<dbReference type="Pfam" id="PF02518">
    <property type="entry name" value="HATPase_c"/>
    <property type="match status" value="1"/>
</dbReference>
<evidence type="ECO:0000256" key="5">
    <source>
        <dbReference type="ARBA" id="ARBA00022679"/>
    </source>
</evidence>
<dbReference type="Gene3D" id="6.10.340.10">
    <property type="match status" value="1"/>
</dbReference>
<dbReference type="CDD" id="cd06225">
    <property type="entry name" value="HAMP"/>
    <property type="match status" value="1"/>
</dbReference>
<comment type="catalytic activity">
    <reaction evidence="1">
        <text>ATP + protein L-histidine = ADP + protein N-phospho-L-histidine.</text>
        <dbReference type="EC" id="2.7.13.3"/>
    </reaction>
</comment>
<accession>A0A2A4SRC3</accession>
<keyword evidence="6" id="KW-0418">Kinase</keyword>
<dbReference type="SMART" id="SM00065">
    <property type="entry name" value="GAF"/>
    <property type="match status" value="1"/>
</dbReference>
<dbReference type="SMART" id="SM00387">
    <property type="entry name" value="HATPase_c"/>
    <property type="match status" value="1"/>
</dbReference>
<dbReference type="EMBL" id="NVSR01000136">
    <property type="protein sequence ID" value="PCI23873.1"/>
    <property type="molecule type" value="Genomic_DNA"/>
</dbReference>
<dbReference type="PANTHER" id="PTHR43065:SF47">
    <property type="match status" value="1"/>
</dbReference>
<dbReference type="InterPro" id="IPR004358">
    <property type="entry name" value="Sig_transdc_His_kin-like_C"/>
</dbReference>
<dbReference type="AlphaFoldDB" id="A0A2A4SRC3"/>
<dbReference type="InterPro" id="IPR003594">
    <property type="entry name" value="HATPase_dom"/>
</dbReference>
<dbReference type="PROSITE" id="PS50885">
    <property type="entry name" value="HAMP"/>
    <property type="match status" value="1"/>
</dbReference>
<evidence type="ECO:0000256" key="7">
    <source>
        <dbReference type="SAM" id="Coils"/>
    </source>
</evidence>
<gene>
    <name evidence="11" type="ORF">COB67_12405</name>
</gene>
<evidence type="ECO:0000256" key="3">
    <source>
        <dbReference type="ARBA" id="ARBA00012438"/>
    </source>
</evidence>
<protein>
    <recommendedName>
        <fullName evidence="3">histidine kinase</fullName>
        <ecNumber evidence="3">2.7.13.3</ecNumber>
    </recommendedName>
</protein>
<evidence type="ECO:0000256" key="1">
    <source>
        <dbReference type="ARBA" id="ARBA00000085"/>
    </source>
</evidence>
<name>A0A2A4SRC3_9DELT</name>
<dbReference type="SUPFAM" id="SSF55781">
    <property type="entry name" value="GAF domain-like"/>
    <property type="match status" value="1"/>
</dbReference>
<dbReference type="PANTHER" id="PTHR43065">
    <property type="entry name" value="SENSOR HISTIDINE KINASE"/>
    <property type="match status" value="1"/>
</dbReference>
<dbReference type="Pfam" id="PF00672">
    <property type="entry name" value="HAMP"/>
    <property type="match status" value="1"/>
</dbReference>
<dbReference type="GO" id="GO:0000155">
    <property type="term" value="F:phosphorelay sensor kinase activity"/>
    <property type="evidence" value="ECO:0007669"/>
    <property type="project" value="InterPro"/>
</dbReference>
<feature type="coiled-coil region" evidence="7">
    <location>
        <begin position="277"/>
        <end position="319"/>
    </location>
</feature>
<evidence type="ECO:0000256" key="2">
    <source>
        <dbReference type="ARBA" id="ARBA00004370"/>
    </source>
</evidence>
<dbReference type="PRINTS" id="PR00344">
    <property type="entry name" value="BCTRLSENSOR"/>
</dbReference>
<comment type="caution">
    <text evidence="11">The sequence shown here is derived from an EMBL/GenBank/DDBJ whole genome shotgun (WGS) entry which is preliminary data.</text>
</comment>
<dbReference type="SMART" id="SM00304">
    <property type="entry name" value="HAMP"/>
    <property type="match status" value="1"/>
</dbReference>
<evidence type="ECO:0000259" key="10">
    <source>
        <dbReference type="PROSITE" id="PS50885"/>
    </source>
</evidence>
<dbReference type="Proteomes" id="UP000218113">
    <property type="component" value="Unassembled WGS sequence"/>
</dbReference>
<dbReference type="Gene3D" id="1.10.287.130">
    <property type="match status" value="1"/>
</dbReference>
<dbReference type="InterPro" id="IPR005467">
    <property type="entry name" value="His_kinase_dom"/>
</dbReference>
<dbReference type="InterPro" id="IPR003660">
    <property type="entry name" value="HAMP_dom"/>
</dbReference>
<keyword evidence="8" id="KW-0472">Membrane</keyword>
<proteinExistence type="predicted"/>
<feature type="domain" description="Histidine kinase" evidence="9">
    <location>
        <begin position="536"/>
        <end position="767"/>
    </location>
</feature>
<feature type="transmembrane region" description="Helical" evidence="8">
    <location>
        <begin position="200"/>
        <end position="222"/>
    </location>
</feature>
<evidence type="ECO:0000256" key="4">
    <source>
        <dbReference type="ARBA" id="ARBA00022553"/>
    </source>
</evidence>
<keyword evidence="8" id="KW-0812">Transmembrane</keyword>
<evidence type="ECO:0000313" key="12">
    <source>
        <dbReference type="Proteomes" id="UP000218113"/>
    </source>
</evidence>
<keyword evidence="8" id="KW-1133">Transmembrane helix</keyword>
<feature type="domain" description="HAMP" evidence="10">
    <location>
        <begin position="223"/>
        <end position="275"/>
    </location>
</feature>